<dbReference type="InterPro" id="IPR002885">
    <property type="entry name" value="PPR_rpt"/>
</dbReference>
<sequence>MAHLATVINRKAIQYSSTLGLPRLVCHWRPNSLSHIPVRAYSRKTKTRLSIETSQLEREIQQLERAIVDQERKVAAQKAYEESILKAKERSESAKLVYQNVTSPLTASTSSPTKRIPGNVYTQPYLLDRILEDLKLVFIDSQGSNEETIKRFQDILPSAEDTHAAALPSSTIEKPSEDINKGPASDSLATMVKDANPLAAERIQKLTIEHWNTLIYVNALEGNYKNAEKVVQLMDEVGVQPDMTSFNHLMQAYAKSDQLKKAHNTIELMLKNGLTPSTSAYSSLMEIHARRRDVASAFKVFEALKQHHNPDVDVFTNLIKGCLRAGEYDLGWKVFEQMQRSGATPDESTYNLMIHACAKTDQVEKALDIFKTYPSRGLHPTEATFSSLIYACAMRPQYFATAFALLNEMQTIYGFEPDIMTYNTLLFACSKRQELLTARRIFQKIVQLDSEGTLKLDPITVTNFLWCVTYWKTKDQHIRNMKQRSRYPAQAQIESSSSLGAKTTELKETLSSIAEPPKAGTTELSIIPSYFMLPERPPKDEHEALAEGELVFSWFISRCAEQFPASGTSELQPSKGLESEQIEDSQIEDVAIIDNEESLSLSLPHLAYRSPIRTRLLNAYLAMYVRHLDMEKSTEIYRGYFSHFHQKRDSWSYAIMLEGCYDWKNVELATEVFRDWRSWRKSTGKLTEKSTRRPDYQCYNRMINLLARMNYLDESIALLEELSIAATPPNTRLRSEIECTATARPSNTSAFDILSSSSASPASASTYASQESSSSTSVILSHNNEIPSSLSFLDPIHQESVLPIYPQLKDFPIVYTKTWELENEGARKLLLRLCHGKIDSRSGVTPSLSVNDANSGQSQDIHSNSNNDDSILLKYLDKRPTRHQKALRNTAIKWKGEHPQEKGFQIGYRRIRELDQNPSKRGQDRR</sequence>
<dbReference type="STRING" id="64571.A0A1Y2GCM3"/>
<dbReference type="GO" id="GO:0003729">
    <property type="term" value="F:mRNA binding"/>
    <property type="evidence" value="ECO:0007669"/>
    <property type="project" value="TreeGrafter"/>
</dbReference>
<dbReference type="Pfam" id="PF01535">
    <property type="entry name" value="PPR"/>
    <property type="match status" value="2"/>
</dbReference>
<dbReference type="EMBL" id="MCFF01000051">
    <property type="protein sequence ID" value="ORZ05330.1"/>
    <property type="molecule type" value="Genomic_DNA"/>
</dbReference>
<evidence type="ECO:0000256" key="4">
    <source>
        <dbReference type="SAM" id="MobiDB-lite"/>
    </source>
</evidence>
<keyword evidence="3" id="KW-0175">Coiled coil</keyword>
<evidence type="ECO:0008006" key="7">
    <source>
        <dbReference type="Google" id="ProtNLM"/>
    </source>
</evidence>
<dbReference type="InterPro" id="IPR011990">
    <property type="entry name" value="TPR-like_helical_dom_sf"/>
</dbReference>
<dbReference type="Gene3D" id="1.25.40.10">
    <property type="entry name" value="Tetratricopeptide repeat domain"/>
    <property type="match status" value="4"/>
</dbReference>
<feature type="repeat" description="PPR" evidence="2">
    <location>
        <begin position="311"/>
        <end position="345"/>
    </location>
</feature>
<dbReference type="PROSITE" id="PS51375">
    <property type="entry name" value="PPR"/>
    <property type="match status" value="4"/>
</dbReference>
<evidence type="ECO:0000313" key="6">
    <source>
        <dbReference type="Proteomes" id="UP000193648"/>
    </source>
</evidence>
<reference evidence="5 6" key="1">
    <citation type="submission" date="2016-07" db="EMBL/GenBank/DDBJ databases">
        <title>Pervasive Adenine N6-methylation of Active Genes in Fungi.</title>
        <authorList>
            <consortium name="DOE Joint Genome Institute"/>
            <person name="Mondo S.J."/>
            <person name="Dannebaum R.O."/>
            <person name="Kuo R.C."/>
            <person name="Labutti K."/>
            <person name="Haridas S."/>
            <person name="Kuo A."/>
            <person name="Salamov A."/>
            <person name="Ahrendt S.R."/>
            <person name="Lipzen A."/>
            <person name="Sullivan W."/>
            <person name="Andreopoulos W.B."/>
            <person name="Clum A."/>
            <person name="Lindquist E."/>
            <person name="Daum C."/>
            <person name="Ramamoorthy G.K."/>
            <person name="Gryganskyi A."/>
            <person name="Culley D."/>
            <person name="Magnuson J.K."/>
            <person name="James T.Y."/>
            <person name="O'Malley M.A."/>
            <person name="Stajich J.E."/>
            <person name="Spatafora J.W."/>
            <person name="Visel A."/>
            <person name="Grigoriev I.V."/>
        </authorList>
    </citation>
    <scope>NUCLEOTIDE SEQUENCE [LARGE SCALE GENOMIC DNA]</scope>
    <source>
        <strain evidence="5 6">NRRL 3116</strain>
    </source>
</reference>
<feature type="region of interest" description="Disordered" evidence="4">
    <location>
        <begin position="844"/>
        <end position="866"/>
    </location>
</feature>
<evidence type="ECO:0000256" key="1">
    <source>
        <dbReference type="ARBA" id="ARBA00022737"/>
    </source>
</evidence>
<dbReference type="AlphaFoldDB" id="A0A1Y2GCM3"/>
<gene>
    <name evidence="5" type="ORF">BCR41DRAFT_425561</name>
</gene>
<organism evidence="5 6">
    <name type="scientific">Lobosporangium transversale</name>
    <dbReference type="NCBI Taxonomy" id="64571"/>
    <lineage>
        <taxon>Eukaryota</taxon>
        <taxon>Fungi</taxon>
        <taxon>Fungi incertae sedis</taxon>
        <taxon>Mucoromycota</taxon>
        <taxon>Mortierellomycotina</taxon>
        <taxon>Mortierellomycetes</taxon>
        <taxon>Mortierellales</taxon>
        <taxon>Mortierellaceae</taxon>
        <taxon>Lobosporangium</taxon>
    </lineage>
</organism>
<dbReference type="InterPro" id="IPR051240">
    <property type="entry name" value="Mito_RNA-Proc/Resp"/>
</dbReference>
<accession>A0A1Y2GCM3</accession>
<dbReference type="OrthoDB" id="5588846at2759"/>
<evidence type="ECO:0000256" key="3">
    <source>
        <dbReference type="SAM" id="Coils"/>
    </source>
</evidence>
<name>A0A1Y2GCM3_9FUNG</name>
<feature type="repeat" description="PPR" evidence="2">
    <location>
        <begin position="242"/>
        <end position="276"/>
    </location>
</feature>
<dbReference type="GeneID" id="33572442"/>
<keyword evidence="6" id="KW-1185">Reference proteome</keyword>
<evidence type="ECO:0000313" key="5">
    <source>
        <dbReference type="EMBL" id="ORZ05330.1"/>
    </source>
</evidence>
<feature type="repeat" description="PPR" evidence="2">
    <location>
        <begin position="207"/>
        <end position="241"/>
    </location>
</feature>
<dbReference type="NCBIfam" id="TIGR00756">
    <property type="entry name" value="PPR"/>
    <property type="match status" value="3"/>
</dbReference>
<dbReference type="PANTHER" id="PTHR47933:SF11">
    <property type="entry name" value="PENTATRICOPEPTIDE REPEAT-CONTAINING PROTEIN 2"/>
    <property type="match status" value="1"/>
</dbReference>
<dbReference type="Pfam" id="PF13812">
    <property type="entry name" value="PPR_3"/>
    <property type="match status" value="1"/>
</dbReference>
<evidence type="ECO:0000256" key="2">
    <source>
        <dbReference type="PROSITE-ProRule" id="PRU00708"/>
    </source>
</evidence>
<feature type="region of interest" description="Disordered" evidence="4">
    <location>
        <begin position="903"/>
        <end position="926"/>
    </location>
</feature>
<feature type="repeat" description="PPR" evidence="2">
    <location>
        <begin position="346"/>
        <end position="380"/>
    </location>
</feature>
<dbReference type="Pfam" id="PF13041">
    <property type="entry name" value="PPR_2"/>
    <property type="match status" value="2"/>
</dbReference>
<dbReference type="RefSeq" id="XP_021877022.1">
    <property type="nucleotide sequence ID" value="XM_022030601.1"/>
</dbReference>
<dbReference type="InParanoid" id="A0A1Y2GCM3"/>
<dbReference type="Proteomes" id="UP000193648">
    <property type="component" value="Unassembled WGS sequence"/>
</dbReference>
<protein>
    <recommendedName>
        <fullName evidence="7">Pentacotripeptide-repeat region of PRORP domain-containing protein</fullName>
    </recommendedName>
</protein>
<feature type="coiled-coil region" evidence="3">
    <location>
        <begin position="46"/>
        <end position="80"/>
    </location>
</feature>
<proteinExistence type="predicted"/>
<dbReference type="PANTHER" id="PTHR47933">
    <property type="entry name" value="PENTATRICOPEPTIDE REPEAT-CONTAINING PROTEIN 1, MITOCHONDRIAL"/>
    <property type="match status" value="1"/>
</dbReference>
<dbReference type="SUPFAM" id="SSF81901">
    <property type="entry name" value="HCP-like"/>
    <property type="match status" value="1"/>
</dbReference>
<comment type="caution">
    <text evidence="5">The sequence shown here is derived from an EMBL/GenBank/DDBJ whole genome shotgun (WGS) entry which is preliminary data.</text>
</comment>
<keyword evidence="1" id="KW-0677">Repeat</keyword>